<accession>A0AC60NUZ0</accession>
<keyword evidence="2" id="KW-1185">Reference proteome</keyword>
<dbReference type="Proteomes" id="UP000805193">
    <property type="component" value="Unassembled WGS sequence"/>
</dbReference>
<name>A0AC60NUZ0_IXOPE</name>
<comment type="caution">
    <text evidence="1">The sequence shown here is derived from an EMBL/GenBank/DDBJ whole genome shotgun (WGS) entry which is preliminary data.</text>
</comment>
<proteinExistence type="predicted"/>
<organism evidence="1 2">
    <name type="scientific">Ixodes persulcatus</name>
    <name type="common">Taiga tick</name>
    <dbReference type="NCBI Taxonomy" id="34615"/>
    <lineage>
        <taxon>Eukaryota</taxon>
        <taxon>Metazoa</taxon>
        <taxon>Ecdysozoa</taxon>
        <taxon>Arthropoda</taxon>
        <taxon>Chelicerata</taxon>
        <taxon>Arachnida</taxon>
        <taxon>Acari</taxon>
        <taxon>Parasitiformes</taxon>
        <taxon>Ixodida</taxon>
        <taxon>Ixodoidea</taxon>
        <taxon>Ixodidae</taxon>
        <taxon>Ixodinae</taxon>
        <taxon>Ixodes</taxon>
    </lineage>
</organism>
<dbReference type="EMBL" id="JABSTQ010011473">
    <property type="protein sequence ID" value="KAG0410923.1"/>
    <property type="molecule type" value="Genomic_DNA"/>
</dbReference>
<protein>
    <submittedName>
        <fullName evidence="1">Uncharacterized protein</fullName>
    </submittedName>
</protein>
<gene>
    <name evidence="1" type="ORF">HPB47_011949</name>
</gene>
<evidence type="ECO:0000313" key="2">
    <source>
        <dbReference type="Proteomes" id="UP000805193"/>
    </source>
</evidence>
<sequence length="135" mass="15448">MTLCTGLVFNVLLLQFVGTRVVWTPAFTFHDKEEDEEKREHRRTAGCESGEGLDLGVAPGQVHQRLATLQHRWHIQSCRPDFRPVPSPYGFLVIKLKEKEADKSRQVKRSSKAAEPRFGRRPEERRSSGVVPRTP</sequence>
<reference evidence="1 2" key="1">
    <citation type="journal article" date="2020" name="Cell">
        <title>Large-Scale Comparative Analyses of Tick Genomes Elucidate Their Genetic Diversity and Vector Capacities.</title>
        <authorList>
            <consortium name="Tick Genome and Microbiome Consortium (TIGMIC)"/>
            <person name="Jia N."/>
            <person name="Wang J."/>
            <person name="Shi W."/>
            <person name="Du L."/>
            <person name="Sun Y."/>
            <person name="Zhan W."/>
            <person name="Jiang J.F."/>
            <person name="Wang Q."/>
            <person name="Zhang B."/>
            <person name="Ji P."/>
            <person name="Bell-Sakyi L."/>
            <person name="Cui X.M."/>
            <person name="Yuan T.T."/>
            <person name="Jiang B.G."/>
            <person name="Yang W.F."/>
            <person name="Lam T.T."/>
            <person name="Chang Q.C."/>
            <person name="Ding S.J."/>
            <person name="Wang X.J."/>
            <person name="Zhu J.G."/>
            <person name="Ruan X.D."/>
            <person name="Zhao L."/>
            <person name="Wei J.T."/>
            <person name="Ye R.Z."/>
            <person name="Que T.C."/>
            <person name="Du C.H."/>
            <person name="Zhou Y.H."/>
            <person name="Cheng J.X."/>
            <person name="Dai P.F."/>
            <person name="Guo W.B."/>
            <person name="Han X.H."/>
            <person name="Huang E.J."/>
            <person name="Li L.F."/>
            <person name="Wei W."/>
            <person name="Gao Y.C."/>
            <person name="Liu J.Z."/>
            <person name="Shao H.Z."/>
            <person name="Wang X."/>
            <person name="Wang C.C."/>
            <person name="Yang T.C."/>
            <person name="Huo Q.B."/>
            <person name="Li W."/>
            <person name="Chen H.Y."/>
            <person name="Chen S.E."/>
            <person name="Zhou L.G."/>
            <person name="Ni X.B."/>
            <person name="Tian J.H."/>
            <person name="Sheng Y."/>
            <person name="Liu T."/>
            <person name="Pan Y.S."/>
            <person name="Xia L.Y."/>
            <person name="Li J."/>
            <person name="Zhao F."/>
            <person name="Cao W.C."/>
        </authorList>
    </citation>
    <scope>NUCLEOTIDE SEQUENCE [LARGE SCALE GENOMIC DNA]</scope>
    <source>
        <strain evidence="1">Iper-2018</strain>
    </source>
</reference>
<evidence type="ECO:0000313" key="1">
    <source>
        <dbReference type="EMBL" id="KAG0410923.1"/>
    </source>
</evidence>